<keyword evidence="9" id="KW-1185">Reference proteome</keyword>
<reference evidence="8 9" key="1">
    <citation type="submission" date="2020-08" db="EMBL/GenBank/DDBJ databases">
        <title>Aphidius gifuensis genome sequencing and assembly.</title>
        <authorList>
            <person name="Du Z."/>
        </authorList>
    </citation>
    <scope>NUCLEOTIDE SEQUENCE [LARGE SCALE GENOMIC DNA]</scope>
    <source>
        <strain evidence="8">YNYX2018</strain>
        <tissue evidence="8">Adults</tissue>
    </source>
</reference>
<feature type="transmembrane region" description="Helical" evidence="6">
    <location>
        <begin position="505"/>
        <end position="526"/>
    </location>
</feature>
<evidence type="ECO:0000313" key="9">
    <source>
        <dbReference type="Proteomes" id="UP000639338"/>
    </source>
</evidence>
<dbReference type="OrthoDB" id="420519at2759"/>
<organism evidence="8 9">
    <name type="scientific">Aphidius gifuensis</name>
    <name type="common">Parasitoid wasp</name>
    <dbReference type="NCBI Taxonomy" id="684658"/>
    <lineage>
        <taxon>Eukaryota</taxon>
        <taxon>Metazoa</taxon>
        <taxon>Ecdysozoa</taxon>
        <taxon>Arthropoda</taxon>
        <taxon>Hexapoda</taxon>
        <taxon>Insecta</taxon>
        <taxon>Pterygota</taxon>
        <taxon>Neoptera</taxon>
        <taxon>Endopterygota</taxon>
        <taxon>Hymenoptera</taxon>
        <taxon>Apocrita</taxon>
        <taxon>Ichneumonoidea</taxon>
        <taxon>Braconidae</taxon>
        <taxon>Aphidiinae</taxon>
        <taxon>Aphidius</taxon>
    </lineage>
</organism>
<dbReference type="Pfam" id="PF04515">
    <property type="entry name" value="Choline_transpo"/>
    <property type="match status" value="1"/>
</dbReference>
<feature type="transmembrane region" description="Helical" evidence="6">
    <location>
        <begin position="532"/>
        <end position="554"/>
    </location>
</feature>
<keyword evidence="5 6" id="KW-0472">Membrane</keyword>
<comment type="subcellular location">
    <subcellularLocation>
        <location evidence="6">Cell membrane</location>
        <topology evidence="6">Multi-pass membrane protein</topology>
    </subcellularLocation>
    <subcellularLocation>
        <location evidence="1">Membrane</location>
        <topology evidence="1">Multi-pass membrane protein</topology>
    </subcellularLocation>
</comment>
<evidence type="ECO:0000256" key="6">
    <source>
        <dbReference type="RuleBase" id="RU368066"/>
    </source>
</evidence>
<feature type="transmembrane region" description="Helical" evidence="6">
    <location>
        <begin position="257"/>
        <end position="278"/>
    </location>
</feature>
<proteinExistence type="inferred from homology"/>
<feature type="compositionally biased region" description="Acidic residues" evidence="7">
    <location>
        <begin position="1"/>
        <end position="13"/>
    </location>
</feature>
<comment type="similarity">
    <text evidence="2 6">Belongs to the CTL (choline transporter-like) family.</text>
</comment>
<evidence type="ECO:0000256" key="4">
    <source>
        <dbReference type="ARBA" id="ARBA00022989"/>
    </source>
</evidence>
<evidence type="ECO:0000256" key="2">
    <source>
        <dbReference type="ARBA" id="ARBA00007168"/>
    </source>
</evidence>
<evidence type="ECO:0000256" key="3">
    <source>
        <dbReference type="ARBA" id="ARBA00022692"/>
    </source>
</evidence>
<evidence type="ECO:0000256" key="7">
    <source>
        <dbReference type="SAM" id="MobiDB-lite"/>
    </source>
</evidence>
<gene>
    <name evidence="8" type="ORF">HCN44_006315</name>
</gene>
<feature type="transmembrane region" description="Helical" evidence="6">
    <location>
        <begin position="212"/>
        <end position="233"/>
    </location>
</feature>
<dbReference type="InterPro" id="IPR007603">
    <property type="entry name" value="Choline_transptr-like"/>
</dbReference>
<sequence>MNIENNDIDDDDTTGSKYQLTDQKSSTSKFSKNLIISKMACCRCRNDSLTKVEPKSFDPEISTLDESENIFTENRKSTDIFALIIILIIIGGFVFILISIGSKENFNRNVTNETDQCPNICGWIKNKKMDPKYKCDGADTRHLLENFLNHCVPKQVTDRANYIIKTLGLETFFYEISSDLKIAWRELMYLLLVILGISLGMLIAFRYIVQYVTYFVLSGTVAVSSGGTIYFWLAWHHEKTAVMIGSIKQNNSSTTSYFIYAILMSIVAIIMILVIFVLRKRIALVIQLFHEAGKAVYSMPALLLQPVYTYILIGVSFIGLWMTSLWIENTGELHANNLNQLEYKKDTLLIIARWYSIFMFFILVEFYLGCQHMIVAGAVARWFFTRNKKKLSLVVSKSTYYLFRFHLGTVAFGTLVLSIVRMLLAIVTFIQNRLNGYDNKFIKGIIWCCQCWIFLFECTLKYVTRNAYIETAIYGCDFCTGGKKAFRAISDNILREAVINSVGDFILFLGKIFVVAVTIVVGVYLIQKKSGLYHPWVTIFIAGLFAFLIAHCFISIYEMIIDTIFICFCEDCSTNDGISRPYYMSRGLMEFVENSNKVLGHLNNQSLRY</sequence>
<comment type="caution">
    <text evidence="8">The sequence shown here is derived from an EMBL/GenBank/DDBJ whole genome shotgun (WGS) entry which is preliminary data.</text>
</comment>
<dbReference type="Proteomes" id="UP000639338">
    <property type="component" value="Unassembled WGS sequence"/>
</dbReference>
<feature type="transmembrane region" description="Helical" evidence="6">
    <location>
        <begin position="307"/>
        <end position="327"/>
    </location>
</feature>
<dbReference type="EMBL" id="JACMRX010000003">
    <property type="protein sequence ID" value="KAF7993255.1"/>
    <property type="molecule type" value="Genomic_DNA"/>
</dbReference>
<dbReference type="PANTHER" id="PTHR12385">
    <property type="entry name" value="CHOLINE TRANSPORTER-LIKE (SLC FAMILY 44)"/>
    <property type="match status" value="1"/>
</dbReference>
<dbReference type="PANTHER" id="PTHR12385:SF96">
    <property type="entry name" value="CHOLINE TRANSPORTER-LIKE PROTEIN"/>
    <property type="match status" value="1"/>
</dbReference>
<dbReference type="AlphaFoldDB" id="A0A834XTM0"/>
<feature type="transmembrane region" description="Helical" evidence="6">
    <location>
        <begin position="405"/>
        <end position="429"/>
    </location>
</feature>
<dbReference type="GO" id="GO:0022857">
    <property type="term" value="F:transmembrane transporter activity"/>
    <property type="evidence" value="ECO:0007669"/>
    <property type="project" value="UniProtKB-UniRule"/>
</dbReference>
<evidence type="ECO:0000256" key="1">
    <source>
        <dbReference type="ARBA" id="ARBA00004141"/>
    </source>
</evidence>
<feature type="region of interest" description="Disordered" evidence="7">
    <location>
        <begin position="1"/>
        <end position="20"/>
    </location>
</feature>
<keyword evidence="3 6" id="KW-0812">Transmembrane</keyword>
<name>A0A834XTM0_APHGI</name>
<evidence type="ECO:0000256" key="5">
    <source>
        <dbReference type="ARBA" id="ARBA00023136"/>
    </source>
</evidence>
<feature type="transmembrane region" description="Helical" evidence="6">
    <location>
        <begin position="80"/>
        <end position="100"/>
    </location>
</feature>
<feature type="transmembrane region" description="Helical" evidence="6">
    <location>
        <begin position="354"/>
        <end position="384"/>
    </location>
</feature>
<accession>A0A834XTM0</accession>
<evidence type="ECO:0000313" key="8">
    <source>
        <dbReference type="EMBL" id="KAF7993255.1"/>
    </source>
</evidence>
<protein>
    <recommendedName>
        <fullName evidence="6">Choline transporter-like protein</fullName>
    </recommendedName>
</protein>
<comment type="function">
    <text evidence="6">Choline transporter.</text>
</comment>
<feature type="transmembrane region" description="Helical" evidence="6">
    <location>
        <begin position="187"/>
        <end position="205"/>
    </location>
</feature>
<dbReference type="GO" id="GO:0005886">
    <property type="term" value="C:plasma membrane"/>
    <property type="evidence" value="ECO:0007669"/>
    <property type="project" value="UniProtKB-SubCell"/>
</dbReference>
<keyword evidence="4 6" id="KW-1133">Transmembrane helix</keyword>